<evidence type="ECO:0000313" key="5">
    <source>
        <dbReference type="EMBL" id="MBP3192940.1"/>
    </source>
</evidence>
<dbReference type="InterPro" id="IPR028082">
    <property type="entry name" value="Peripla_BP_I"/>
</dbReference>
<evidence type="ECO:0000313" key="6">
    <source>
        <dbReference type="Proteomes" id="UP000673975"/>
    </source>
</evidence>
<keyword evidence="6" id="KW-1185">Reference proteome</keyword>
<dbReference type="RefSeq" id="WP_210512111.1">
    <property type="nucleotide sequence ID" value="NZ_JAFIDN010000007.1"/>
</dbReference>
<dbReference type="InterPro" id="IPR011990">
    <property type="entry name" value="TPR-like_helical_dom_sf"/>
</dbReference>
<dbReference type="Pfam" id="PF13458">
    <property type="entry name" value="Peripla_BP_6"/>
    <property type="match status" value="1"/>
</dbReference>
<dbReference type="Proteomes" id="UP000673975">
    <property type="component" value="Unassembled WGS sequence"/>
</dbReference>
<sequence>MNNHRYLSGLFSIIFFGGLLLFSGLTANGSAGITGMSGGTEATDTDDRFEKGMDHYRNAQFDSAAYFFSGLETPEAKLFLGKSYFALSEYPKAKNKLRQLTRDDDPRLHDEARYTLSLADFQTRQYGKSLDKLYNLKSRPAYQDLHEDAEILYDQIIGYLTTGQRRKAFMQSEYPRVQFDLLRYGLDYMARPEASELYSTLENYFHDTIDTNMVAALKRRIDRLPEQRSASARYGPAPEGIVYNIGVLLPETESESREWRVARSLYNGYLLAAEEFNRENDDKHIRLHHVTTSDTALTNKAAMAKMAWKYHADAVIGPLFSEAAYEIRDLAEYYQIPVIPPLANADTLNIENPYIYQINPTFEVRGKAMARFAVNKLELDTLAVITQSNQPVVREAQAFRNEAEKLGAKVVHYFSENFEETAFDVDHITPWFARSERHLGRGVDPDDYPLVPIKGLYLSVTGSGSDQLIDIILTDLQANRSEVTILGNEEMSHVDLSDDRRRYFDIYYSDFFHTDEDKRATRRFQDNYQSLTGSGADNFAHLGYDVATYLFKSLTELQNPGRIKPRLRHLPEYEGVITNIDFQGSHINNYLHFLHVTRDETILYVPEKDEDEDDEDEDNGDNDGNTDE</sequence>
<feature type="domain" description="Leucine-binding protein" evidence="4">
    <location>
        <begin position="244"/>
        <end position="414"/>
    </location>
</feature>
<accession>A0A8J7RJL6</accession>
<name>A0A8J7RJL6_9BACT</name>
<evidence type="ECO:0000256" key="1">
    <source>
        <dbReference type="ARBA" id="ARBA00010062"/>
    </source>
</evidence>
<dbReference type="PANTHER" id="PTHR30483">
    <property type="entry name" value="LEUCINE-SPECIFIC-BINDING PROTEIN"/>
    <property type="match status" value="1"/>
</dbReference>
<protein>
    <submittedName>
        <fullName evidence="5">ABC transporter substrate-binding protein</fullName>
    </submittedName>
</protein>
<feature type="region of interest" description="Disordered" evidence="3">
    <location>
        <begin position="605"/>
        <end position="628"/>
    </location>
</feature>
<reference evidence="5" key="1">
    <citation type="submission" date="2021-02" db="EMBL/GenBank/DDBJ databases">
        <title>Natronogracilivirga saccharolytica gen. nov. sp. nov. a new anaerobic, haloalkiliphilic carbohydrate-fermenting bacterium from soda lake and proposing of Cyclonatronumiaceae fam. nov. in the phylum Balneolaeota.</title>
        <authorList>
            <person name="Zhilina T.N."/>
            <person name="Sorokin D.Y."/>
            <person name="Zavarzina D.G."/>
            <person name="Toshchakov S.V."/>
            <person name="Kublanov I.V."/>
        </authorList>
    </citation>
    <scope>NUCLEOTIDE SEQUENCE</scope>
    <source>
        <strain evidence="5">Z-1702</strain>
    </source>
</reference>
<proteinExistence type="inferred from homology"/>
<organism evidence="5 6">
    <name type="scientific">Natronogracilivirga saccharolytica</name>
    <dbReference type="NCBI Taxonomy" id="2812953"/>
    <lineage>
        <taxon>Bacteria</taxon>
        <taxon>Pseudomonadati</taxon>
        <taxon>Balneolota</taxon>
        <taxon>Balneolia</taxon>
        <taxon>Balneolales</taxon>
        <taxon>Cyclonatronaceae</taxon>
        <taxon>Natronogracilivirga</taxon>
    </lineage>
</organism>
<dbReference type="Gene3D" id="3.40.50.2300">
    <property type="match status" value="2"/>
</dbReference>
<dbReference type="InterPro" id="IPR051010">
    <property type="entry name" value="BCAA_transport"/>
</dbReference>
<dbReference type="SUPFAM" id="SSF53822">
    <property type="entry name" value="Periplasmic binding protein-like I"/>
    <property type="match status" value="1"/>
</dbReference>
<comment type="caution">
    <text evidence="5">The sequence shown here is derived from an EMBL/GenBank/DDBJ whole genome shotgun (WGS) entry which is preliminary data.</text>
</comment>
<feature type="compositionally biased region" description="Acidic residues" evidence="3">
    <location>
        <begin position="608"/>
        <end position="628"/>
    </location>
</feature>
<dbReference type="Gene3D" id="1.25.40.10">
    <property type="entry name" value="Tetratricopeptide repeat domain"/>
    <property type="match status" value="1"/>
</dbReference>
<evidence type="ECO:0000256" key="3">
    <source>
        <dbReference type="SAM" id="MobiDB-lite"/>
    </source>
</evidence>
<dbReference type="InterPro" id="IPR028081">
    <property type="entry name" value="Leu-bd"/>
</dbReference>
<keyword evidence="2" id="KW-0732">Signal</keyword>
<evidence type="ECO:0000256" key="2">
    <source>
        <dbReference type="ARBA" id="ARBA00022729"/>
    </source>
</evidence>
<dbReference type="EMBL" id="JAFIDN010000007">
    <property type="protein sequence ID" value="MBP3192940.1"/>
    <property type="molecule type" value="Genomic_DNA"/>
</dbReference>
<dbReference type="AlphaFoldDB" id="A0A8J7RJL6"/>
<gene>
    <name evidence="5" type="ORF">NATSA_09725</name>
</gene>
<comment type="similarity">
    <text evidence="1">Belongs to the leucine-binding protein family.</text>
</comment>
<dbReference type="PANTHER" id="PTHR30483:SF6">
    <property type="entry name" value="PERIPLASMIC BINDING PROTEIN OF ABC TRANSPORTER FOR NATURAL AMINO ACIDS"/>
    <property type="match status" value="1"/>
</dbReference>
<evidence type="ECO:0000259" key="4">
    <source>
        <dbReference type="Pfam" id="PF13458"/>
    </source>
</evidence>